<dbReference type="PANTHER" id="PTHR45527">
    <property type="entry name" value="NONRIBOSOMAL PEPTIDE SYNTHETASE"/>
    <property type="match status" value="1"/>
</dbReference>
<dbReference type="FunFam" id="3.30.300.30:FF:000010">
    <property type="entry name" value="Enterobactin synthetase component F"/>
    <property type="match status" value="1"/>
</dbReference>
<evidence type="ECO:0000259" key="5">
    <source>
        <dbReference type="PROSITE" id="PS50075"/>
    </source>
</evidence>
<dbReference type="InterPro" id="IPR023213">
    <property type="entry name" value="CAT-like_dom_sf"/>
</dbReference>
<feature type="domain" description="Carrier" evidence="5">
    <location>
        <begin position="707"/>
        <end position="781"/>
    </location>
</feature>
<feature type="non-terminal residue" evidence="6">
    <location>
        <position position="1"/>
    </location>
</feature>
<dbReference type="Pfam" id="PF00668">
    <property type="entry name" value="Condensation"/>
    <property type="match status" value="2"/>
</dbReference>
<organism evidence="6 7">
    <name type="scientific">Hymenobacter elongatus</name>
    <dbReference type="NCBI Taxonomy" id="877208"/>
    <lineage>
        <taxon>Bacteria</taxon>
        <taxon>Pseudomonadati</taxon>
        <taxon>Bacteroidota</taxon>
        <taxon>Cytophagia</taxon>
        <taxon>Cytophagales</taxon>
        <taxon>Hymenobacteraceae</taxon>
        <taxon>Hymenobacter</taxon>
    </lineage>
</organism>
<sequence>QSAWGVLLGRYAGTQDVVFGTVVSGRPGDLVGVEEMVGLFINTVPVRVQYGAQQAVRELIAQQHQHQLAGQAHHYRQLAEVQAQSALGRQLFDHILVFENLTEHEGEMGAGDNELRLTQSEVNEHTSYDLHITVVPREASLDFHFTYNAQCYEDFIITGLEAHFKEIVGSFCANVNQQVAAIEYLSAAESTYLLAGLNDTAVDFPADKTIVDMFAAQVALRPQAVALRFGDSTLTYQQLDEASNQLSHYLRQQHDVQLEDRVAIELERGPWMVIAILATLKAGGAYVPIDPAYPADRIAYLVEDSQCKVCLDAQQIDLFTLVQAQYSTATVPTVLTPSNLAYVLYTSGSTGKPKGCMLEHRGVVNRLEWMWKAYKFTSADVILQKTTFTFDVSVWELLLPLGWGCEMVLCEKDDIYSPTRIAALIARYGVTCLHFVPSMLNAFIGGLWDSKADLQVVAGLRCVMTSGEALALESVKKWYSELSVPIYNLYGPTEASIDVTYYNTTPESTKVPIGKPVANTQILILDSQQRLVPLGVVGEIYIGGIQLARGYWNREELTQEKFVAHPYQAGARLYRTGDLGRWLSDGNVEYLGRTDFQVKIRGYRIELGEIESALLSDATVAQTAVLATKHADGDAALVAYIVPAAGQSLNVETLRTALQAQLPAYMVPSYFVALAALPLTANGKLDRKALPEPGQHQLSSRATQYQVPQGEVETKLAEVWASVLRREYVGRHDNFYDLGGDSIKSILVVSRLRQQGYSVEVADILGYPVLAELAQRATKLTRQISQATPTGAVELSPIQHEFLGEVNVDRHFFNQAVLLTSSSVLEEELLRQSLAQLLAHHDALRLRFASDAAGGWCQHYASVAETPVVLHVHDLTALPAPEARAQQLLRSESVQAGFVLATGPLFQAAVFRHADGTDELLLV</sequence>
<dbReference type="SUPFAM" id="SSF52777">
    <property type="entry name" value="CoA-dependent acyltransferases"/>
    <property type="match status" value="2"/>
</dbReference>
<dbReference type="GO" id="GO:0005737">
    <property type="term" value="C:cytoplasm"/>
    <property type="evidence" value="ECO:0007669"/>
    <property type="project" value="TreeGrafter"/>
</dbReference>
<comment type="caution">
    <text evidence="6">The sequence shown here is derived from an EMBL/GenBank/DDBJ whole genome shotgun (WGS) entry which is preliminary data.</text>
</comment>
<dbReference type="EMBL" id="SRLD01000089">
    <property type="protein sequence ID" value="TGE11784.1"/>
    <property type="molecule type" value="Genomic_DNA"/>
</dbReference>
<dbReference type="FunFam" id="2.30.38.10:FF:000001">
    <property type="entry name" value="Non-ribosomal peptide synthetase PvdI"/>
    <property type="match status" value="1"/>
</dbReference>
<dbReference type="OrthoDB" id="4317020at2"/>
<proteinExistence type="inferred from homology"/>
<dbReference type="PANTHER" id="PTHR45527:SF1">
    <property type="entry name" value="FATTY ACID SYNTHASE"/>
    <property type="match status" value="1"/>
</dbReference>
<evidence type="ECO:0000256" key="1">
    <source>
        <dbReference type="ARBA" id="ARBA00001957"/>
    </source>
</evidence>
<dbReference type="AlphaFoldDB" id="A0A4Z0PEW0"/>
<feature type="non-terminal residue" evidence="6">
    <location>
        <position position="923"/>
    </location>
</feature>
<name>A0A4Z0PEW0_9BACT</name>
<keyword evidence="4" id="KW-0597">Phosphoprotein</keyword>
<evidence type="ECO:0000313" key="7">
    <source>
        <dbReference type="Proteomes" id="UP000297739"/>
    </source>
</evidence>
<dbReference type="Proteomes" id="UP000297739">
    <property type="component" value="Unassembled WGS sequence"/>
</dbReference>
<dbReference type="GO" id="GO:0031177">
    <property type="term" value="F:phosphopantetheine binding"/>
    <property type="evidence" value="ECO:0007669"/>
    <property type="project" value="TreeGrafter"/>
</dbReference>
<dbReference type="GO" id="GO:0044550">
    <property type="term" value="P:secondary metabolite biosynthetic process"/>
    <property type="evidence" value="ECO:0007669"/>
    <property type="project" value="UniProtKB-ARBA"/>
</dbReference>
<dbReference type="Pfam" id="PF13193">
    <property type="entry name" value="AMP-binding_C"/>
    <property type="match status" value="1"/>
</dbReference>
<dbReference type="PROSITE" id="PS00455">
    <property type="entry name" value="AMP_BINDING"/>
    <property type="match status" value="1"/>
</dbReference>
<dbReference type="NCBIfam" id="TIGR01733">
    <property type="entry name" value="AA-adenyl-dom"/>
    <property type="match status" value="1"/>
</dbReference>
<accession>A0A4Z0PEW0</accession>
<dbReference type="Gene3D" id="3.30.559.10">
    <property type="entry name" value="Chloramphenicol acetyltransferase-like domain"/>
    <property type="match status" value="2"/>
</dbReference>
<dbReference type="FunFam" id="1.10.1200.10:FF:000005">
    <property type="entry name" value="Nonribosomal peptide synthetase 1"/>
    <property type="match status" value="1"/>
</dbReference>
<dbReference type="FunFam" id="3.40.50.980:FF:000001">
    <property type="entry name" value="Non-ribosomal peptide synthetase"/>
    <property type="match status" value="1"/>
</dbReference>
<dbReference type="InterPro" id="IPR020845">
    <property type="entry name" value="AMP-binding_CS"/>
</dbReference>
<dbReference type="SUPFAM" id="SSF47336">
    <property type="entry name" value="ACP-like"/>
    <property type="match status" value="1"/>
</dbReference>
<gene>
    <name evidence="6" type="ORF">E5J99_20810</name>
</gene>
<dbReference type="Gene3D" id="1.10.1200.10">
    <property type="entry name" value="ACP-like"/>
    <property type="match status" value="1"/>
</dbReference>
<dbReference type="PROSITE" id="PS00012">
    <property type="entry name" value="PHOSPHOPANTETHEINE"/>
    <property type="match status" value="1"/>
</dbReference>
<dbReference type="PROSITE" id="PS50075">
    <property type="entry name" value="CARRIER"/>
    <property type="match status" value="1"/>
</dbReference>
<dbReference type="Pfam" id="PF00550">
    <property type="entry name" value="PP-binding"/>
    <property type="match status" value="1"/>
</dbReference>
<dbReference type="Pfam" id="PF00501">
    <property type="entry name" value="AMP-binding"/>
    <property type="match status" value="1"/>
</dbReference>
<dbReference type="InterPro" id="IPR006162">
    <property type="entry name" value="Ppantetheine_attach_site"/>
</dbReference>
<dbReference type="InterPro" id="IPR036736">
    <property type="entry name" value="ACP-like_sf"/>
</dbReference>
<dbReference type="Gene3D" id="3.30.300.30">
    <property type="match status" value="1"/>
</dbReference>
<comment type="similarity">
    <text evidence="2">Belongs to the ATP-dependent AMP-binding enzyme family.</text>
</comment>
<dbReference type="InterPro" id="IPR001242">
    <property type="entry name" value="Condensation_dom"/>
</dbReference>
<dbReference type="SUPFAM" id="SSF56801">
    <property type="entry name" value="Acetyl-CoA synthetase-like"/>
    <property type="match status" value="1"/>
</dbReference>
<evidence type="ECO:0000256" key="4">
    <source>
        <dbReference type="ARBA" id="ARBA00022553"/>
    </source>
</evidence>
<evidence type="ECO:0000256" key="2">
    <source>
        <dbReference type="ARBA" id="ARBA00006432"/>
    </source>
</evidence>
<dbReference type="InterPro" id="IPR010071">
    <property type="entry name" value="AA_adenyl_dom"/>
</dbReference>
<dbReference type="FunFam" id="3.40.50.12780:FF:000012">
    <property type="entry name" value="Non-ribosomal peptide synthetase"/>
    <property type="match status" value="1"/>
</dbReference>
<comment type="cofactor">
    <cofactor evidence="1">
        <name>pantetheine 4'-phosphate</name>
        <dbReference type="ChEBI" id="CHEBI:47942"/>
    </cofactor>
</comment>
<dbReference type="CDD" id="cd05930">
    <property type="entry name" value="A_NRPS"/>
    <property type="match status" value="1"/>
</dbReference>
<dbReference type="GO" id="GO:0043041">
    <property type="term" value="P:amino acid activation for nonribosomal peptide biosynthetic process"/>
    <property type="evidence" value="ECO:0007669"/>
    <property type="project" value="TreeGrafter"/>
</dbReference>
<evidence type="ECO:0000256" key="3">
    <source>
        <dbReference type="ARBA" id="ARBA00022450"/>
    </source>
</evidence>
<dbReference type="RefSeq" id="WP_135499728.1">
    <property type="nucleotide sequence ID" value="NZ_SRLD01000089.1"/>
</dbReference>
<keyword evidence="3" id="KW-0596">Phosphopantetheine</keyword>
<evidence type="ECO:0000313" key="6">
    <source>
        <dbReference type="EMBL" id="TGE11784.1"/>
    </source>
</evidence>
<dbReference type="Gene3D" id="3.30.559.30">
    <property type="entry name" value="Nonribosomal peptide synthetase, condensation domain"/>
    <property type="match status" value="1"/>
</dbReference>
<dbReference type="Gene3D" id="2.30.38.10">
    <property type="entry name" value="Luciferase, Domain 3"/>
    <property type="match status" value="1"/>
</dbReference>
<dbReference type="InterPro" id="IPR045851">
    <property type="entry name" value="AMP-bd_C_sf"/>
</dbReference>
<reference evidence="6 7" key="1">
    <citation type="submission" date="2019-04" db="EMBL/GenBank/DDBJ databases">
        <authorList>
            <person name="Feng G."/>
            <person name="Zhang J."/>
            <person name="Zhu H."/>
        </authorList>
    </citation>
    <scope>NUCLEOTIDE SEQUENCE [LARGE SCALE GENOMIC DNA]</scope>
    <source>
        <strain evidence="6 7">JCM 17223</strain>
    </source>
</reference>
<dbReference type="InterPro" id="IPR025110">
    <property type="entry name" value="AMP-bd_C"/>
</dbReference>
<dbReference type="GO" id="GO:0003824">
    <property type="term" value="F:catalytic activity"/>
    <property type="evidence" value="ECO:0007669"/>
    <property type="project" value="InterPro"/>
</dbReference>
<keyword evidence="7" id="KW-1185">Reference proteome</keyword>
<dbReference type="InterPro" id="IPR009081">
    <property type="entry name" value="PP-bd_ACP"/>
</dbReference>
<dbReference type="Gene3D" id="3.40.50.980">
    <property type="match status" value="2"/>
</dbReference>
<protein>
    <submittedName>
        <fullName evidence="6">Amino acid adenylation domain-containing protein</fullName>
    </submittedName>
</protein>
<dbReference type="InterPro" id="IPR000873">
    <property type="entry name" value="AMP-dep_synth/lig_dom"/>
</dbReference>